<dbReference type="AlphaFoldDB" id="A0A7R9MMH9"/>
<sequence length="213" mass="24295">RKPAENKDRYTIVYSHSNGMDLGPWFRYLRRLGKRCESNVFAYEYSGYGLSGGRPSERNLYADIESVVKTLVCDKHMNCKRIILLGESIGSVPSIHLASSISMAGVILKAPLMSGIRTMFDYSGNTWTFDPFPNIELISKVDCPILIIHGTEDEVIDISHGISLYKRCRHPVSPLWVSGRNHSTLRLDEQFFPRIQLFITEIENFHKNQSIKV</sequence>
<dbReference type="EMBL" id="OC940021">
    <property type="protein sequence ID" value="CAD7661825.1"/>
    <property type="molecule type" value="Genomic_DNA"/>
</dbReference>
<proteinExistence type="predicted"/>
<feature type="non-terminal residue" evidence="1">
    <location>
        <position position="1"/>
    </location>
</feature>
<dbReference type="Gene3D" id="3.40.50.1820">
    <property type="entry name" value="alpha/beta hydrolase"/>
    <property type="match status" value="1"/>
</dbReference>
<dbReference type="PANTHER" id="PTHR12277:SF39">
    <property type="entry name" value="SERINE AMINOPEPTIDASE S33 DOMAIN-CONTAINING PROTEIN"/>
    <property type="match status" value="1"/>
</dbReference>
<dbReference type="Proteomes" id="UP000728032">
    <property type="component" value="Unassembled WGS sequence"/>
</dbReference>
<protein>
    <submittedName>
        <fullName evidence="1">Uncharacterized protein</fullName>
    </submittedName>
</protein>
<keyword evidence="2" id="KW-1185">Reference proteome</keyword>
<gene>
    <name evidence="1" type="ORF">ONB1V03_LOCUS18385</name>
</gene>
<evidence type="ECO:0000313" key="1">
    <source>
        <dbReference type="EMBL" id="CAD7661825.1"/>
    </source>
</evidence>
<dbReference type="GO" id="GO:0008474">
    <property type="term" value="F:palmitoyl-(protein) hydrolase activity"/>
    <property type="evidence" value="ECO:0007669"/>
    <property type="project" value="TreeGrafter"/>
</dbReference>
<dbReference type="GO" id="GO:0005886">
    <property type="term" value="C:plasma membrane"/>
    <property type="evidence" value="ECO:0007669"/>
    <property type="project" value="TreeGrafter"/>
</dbReference>
<reference evidence="1" key="1">
    <citation type="submission" date="2020-11" db="EMBL/GenBank/DDBJ databases">
        <authorList>
            <person name="Tran Van P."/>
        </authorList>
    </citation>
    <scope>NUCLEOTIDE SEQUENCE</scope>
</reference>
<dbReference type="EMBL" id="CAJPVJ010025196">
    <property type="protein sequence ID" value="CAG2178961.1"/>
    <property type="molecule type" value="Genomic_DNA"/>
</dbReference>
<dbReference type="OrthoDB" id="6495329at2759"/>
<dbReference type="InterPro" id="IPR029058">
    <property type="entry name" value="AB_hydrolase_fold"/>
</dbReference>
<dbReference type="SUPFAM" id="SSF53474">
    <property type="entry name" value="alpha/beta-Hydrolases"/>
    <property type="match status" value="1"/>
</dbReference>
<accession>A0A7R9MMH9</accession>
<organism evidence="1">
    <name type="scientific">Oppiella nova</name>
    <dbReference type="NCBI Taxonomy" id="334625"/>
    <lineage>
        <taxon>Eukaryota</taxon>
        <taxon>Metazoa</taxon>
        <taxon>Ecdysozoa</taxon>
        <taxon>Arthropoda</taxon>
        <taxon>Chelicerata</taxon>
        <taxon>Arachnida</taxon>
        <taxon>Acari</taxon>
        <taxon>Acariformes</taxon>
        <taxon>Sarcoptiformes</taxon>
        <taxon>Oribatida</taxon>
        <taxon>Brachypylina</taxon>
        <taxon>Oppioidea</taxon>
        <taxon>Oppiidae</taxon>
        <taxon>Oppiella</taxon>
    </lineage>
</organism>
<dbReference type="PANTHER" id="PTHR12277">
    <property type="entry name" value="ALPHA/BETA HYDROLASE DOMAIN-CONTAINING PROTEIN"/>
    <property type="match status" value="1"/>
</dbReference>
<dbReference type="GO" id="GO:0010008">
    <property type="term" value="C:endosome membrane"/>
    <property type="evidence" value="ECO:0007669"/>
    <property type="project" value="TreeGrafter"/>
</dbReference>
<evidence type="ECO:0000313" key="2">
    <source>
        <dbReference type="Proteomes" id="UP000728032"/>
    </source>
</evidence>
<name>A0A7R9MMH9_9ACAR</name>